<dbReference type="RefSeq" id="WP_005478138.1">
    <property type="nucleotide sequence ID" value="NC_004605.1"/>
</dbReference>
<dbReference type="PATRIC" id="fig|223926.6.peg.4267"/>
<gene>
    <name evidence="2" type="ordered locus">VPA1345</name>
</gene>
<organism evidence="2 3">
    <name type="scientific">Vibrio parahaemolyticus serotype O3:K6 (strain RIMD 2210633)</name>
    <dbReference type="NCBI Taxonomy" id="223926"/>
    <lineage>
        <taxon>Bacteria</taxon>
        <taxon>Pseudomonadati</taxon>
        <taxon>Pseudomonadota</taxon>
        <taxon>Gammaproteobacteria</taxon>
        <taxon>Vibrionales</taxon>
        <taxon>Vibrionaceae</taxon>
        <taxon>Vibrio</taxon>
    </lineage>
</organism>
<reference evidence="2 3" key="1">
    <citation type="journal article" date="2003" name="Lancet">
        <title>Genome sequence of Vibrio parahaemolyticus: a pathogenic mechanism distinct from that of V. cholerae.</title>
        <authorList>
            <person name="Makino K."/>
            <person name="Oshima K."/>
            <person name="Kurokawa K."/>
            <person name="Yokoyama K."/>
            <person name="Uda T."/>
            <person name="Tagomori K."/>
            <person name="Iijima Y."/>
            <person name="Najima M."/>
            <person name="Nakano M."/>
            <person name="Yamashita A."/>
            <person name="Kubota Y."/>
            <person name="Kimura S."/>
            <person name="Yasunaga T."/>
            <person name="Honda T."/>
            <person name="Shinagawa H."/>
            <person name="Hattori M."/>
            <person name="Iida T."/>
        </authorList>
    </citation>
    <scope>NUCLEOTIDE SEQUENCE [LARGE SCALE GENOMIC DNA]</scope>
    <source>
        <strain evidence="3">RIMD 2210633</strain>
    </source>
</reference>
<evidence type="ECO:0000256" key="1">
    <source>
        <dbReference type="SAM" id="MobiDB-lite"/>
    </source>
</evidence>
<dbReference type="eggNOG" id="ENOG5033Q09">
    <property type="taxonomic scope" value="Bacteria"/>
</dbReference>
<evidence type="ECO:0000313" key="3">
    <source>
        <dbReference type="Proteomes" id="UP000002493"/>
    </source>
</evidence>
<protein>
    <submittedName>
        <fullName evidence="2">Uncharacterized protein</fullName>
    </submittedName>
</protein>
<proteinExistence type="predicted"/>
<feature type="compositionally biased region" description="Basic and acidic residues" evidence="1">
    <location>
        <begin position="64"/>
        <end position="74"/>
    </location>
</feature>
<sequence>MLNVNLNATNQSLVTPPSTTAAQESTLPEPVLTLLNDSTTLEAPYSPETLQTQLQQQKAAARSTADDPRNKESDISDSLLDAINQSAEDLSVLQGWTDGGSGMFNAANKVMFEALKEAVQSNDSTKKGFALEDLFQLAVIDFMANSASKTDQAMKDKLAHYLESTGSGSHGVHENWNGQKFADELQSVWDHIKTHAPENSLSKNILNYLETQAGGIDQLKIQYSTNFDARNGYAFRNNYDKENFGLSPMLRLAVMAKFLTKKPDIVQADLEKLMIGTFKEMEDIITKHFGSETVENLLTDGNSNGWQIINASGTTDKIVDWNGTGLDLQYFKDLYTKFPSRVLGDEDIKEINRIGDNVKMIQQTLKYWYHILRDERLSIARNI</sequence>
<name>Q87GH1_VIBPA</name>
<feature type="compositionally biased region" description="Polar residues" evidence="1">
    <location>
        <begin position="1"/>
        <end position="26"/>
    </location>
</feature>
<feature type="region of interest" description="Disordered" evidence="1">
    <location>
        <begin position="50"/>
        <end position="74"/>
    </location>
</feature>
<dbReference type="EMBL" id="BA000032">
    <property type="protein sequence ID" value="BAC62688.1"/>
    <property type="molecule type" value="Genomic_DNA"/>
</dbReference>
<dbReference type="AlphaFoldDB" id="Q87GH1"/>
<dbReference type="Proteomes" id="UP000002493">
    <property type="component" value="Chromosome 2"/>
</dbReference>
<accession>Q87GH1</accession>
<dbReference type="GeneID" id="1192041"/>
<feature type="region of interest" description="Disordered" evidence="1">
    <location>
        <begin position="1"/>
        <end position="29"/>
    </location>
</feature>
<dbReference type="KEGG" id="vpa:VPA1345"/>
<evidence type="ECO:0000313" key="2">
    <source>
        <dbReference type="EMBL" id="BAC62688.1"/>
    </source>
</evidence>
<dbReference type="HOGENOM" id="CLU_741759_0_0_6"/>